<dbReference type="RefSeq" id="WP_190538960.1">
    <property type="nucleotide sequence ID" value="NZ_CAWPNO010000106.1"/>
</dbReference>
<accession>A0ABR8A505</accession>
<keyword evidence="2" id="KW-1185">Reference proteome</keyword>
<organism evidence="1 2">
    <name type="scientific">Calothrix parietina FACHB-288</name>
    <dbReference type="NCBI Taxonomy" id="2692896"/>
    <lineage>
        <taxon>Bacteria</taxon>
        <taxon>Bacillati</taxon>
        <taxon>Cyanobacteriota</taxon>
        <taxon>Cyanophyceae</taxon>
        <taxon>Nostocales</taxon>
        <taxon>Calotrichaceae</taxon>
        <taxon>Calothrix</taxon>
    </lineage>
</organism>
<reference evidence="1 2" key="1">
    <citation type="journal article" date="2020" name="ISME J.">
        <title>Comparative genomics reveals insights into cyanobacterial evolution and habitat adaptation.</title>
        <authorList>
            <person name="Chen M.Y."/>
            <person name="Teng W.K."/>
            <person name="Zhao L."/>
            <person name="Hu C.X."/>
            <person name="Zhou Y.K."/>
            <person name="Han B.P."/>
            <person name="Song L.R."/>
            <person name="Shu W.S."/>
        </authorList>
    </citation>
    <scope>NUCLEOTIDE SEQUENCE [LARGE SCALE GENOMIC DNA]</scope>
    <source>
        <strain evidence="1 2">FACHB-288</strain>
    </source>
</reference>
<dbReference type="Proteomes" id="UP000658514">
    <property type="component" value="Unassembled WGS sequence"/>
</dbReference>
<evidence type="ECO:0000313" key="1">
    <source>
        <dbReference type="EMBL" id="MBD2195032.1"/>
    </source>
</evidence>
<proteinExistence type="predicted"/>
<sequence length="66" mass="7583">MSQNLISLSRRERAIALLDDTIHAMIDHHRLSQKITSKLKKNLTDGRGMALPLEYIDVPQKLFKLV</sequence>
<protein>
    <submittedName>
        <fullName evidence="1">Uncharacterized protein</fullName>
    </submittedName>
</protein>
<gene>
    <name evidence="1" type="ORF">H6G24_05910</name>
</gene>
<name>A0ABR8A505_9CYAN</name>
<dbReference type="EMBL" id="JACJQH010000007">
    <property type="protein sequence ID" value="MBD2195032.1"/>
    <property type="molecule type" value="Genomic_DNA"/>
</dbReference>
<comment type="caution">
    <text evidence="1">The sequence shown here is derived from an EMBL/GenBank/DDBJ whole genome shotgun (WGS) entry which is preliminary data.</text>
</comment>
<evidence type="ECO:0000313" key="2">
    <source>
        <dbReference type="Proteomes" id="UP000658514"/>
    </source>
</evidence>